<keyword evidence="1" id="KW-0472">Membrane</keyword>
<comment type="caution">
    <text evidence="2">The sequence shown here is derived from an EMBL/GenBank/DDBJ whole genome shotgun (WGS) entry which is preliminary data.</text>
</comment>
<accession>A0ABR5NCK7</accession>
<feature type="transmembrane region" description="Helical" evidence="1">
    <location>
        <begin position="87"/>
        <end position="106"/>
    </location>
</feature>
<keyword evidence="3" id="KW-1185">Reference proteome</keyword>
<name>A0ABR5NCK7_BRECH</name>
<organism evidence="2 3">
    <name type="scientific">Brevibacillus choshinensis</name>
    <dbReference type="NCBI Taxonomy" id="54911"/>
    <lineage>
        <taxon>Bacteria</taxon>
        <taxon>Bacillati</taxon>
        <taxon>Bacillota</taxon>
        <taxon>Bacilli</taxon>
        <taxon>Bacillales</taxon>
        <taxon>Paenibacillaceae</taxon>
        <taxon>Brevibacillus</taxon>
    </lineage>
</organism>
<keyword evidence="1" id="KW-0812">Transmembrane</keyword>
<feature type="transmembrane region" description="Helical" evidence="1">
    <location>
        <begin position="37"/>
        <end position="55"/>
    </location>
</feature>
<gene>
    <name evidence="2" type="ORF">AN963_05790</name>
</gene>
<sequence>MNEGTIAILSQWSLLCLVWMGSMDAQLQEIGIAPKRMLAVICAFLICTFVSWKVYFAPVEISLSGALLPLLASGWLYCRLPLVRRRLYFLGACATAMLLFWLRWLFFTDPVLLFWEEGMIVPTAGFLSILAMSRNGVAQLFQVMFALPLADALHSLFFWKLSGSCVFGNEYAQDLLWSTISLWILVSVIRFAVVRILKWRKTVSSDPNERKW</sequence>
<feature type="transmembrane region" description="Helical" evidence="1">
    <location>
        <begin position="140"/>
        <end position="159"/>
    </location>
</feature>
<dbReference type="InterPro" id="IPR014617">
    <property type="entry name" value="YphA_Bacsu"/>
</dbReference>
<dbReference type="EMBL" id="LJJB01000007">
    <property type="protein sequence ID" value="KQL49277.1"/>
    <property type="molecule type" value="Genomic_DNA"/>
</dbReference>
<feature type="transmembrane region" description="Helical" evidence="1">
    <location>
        <begin position="175"/>
        <end position="193"/>
    </location>
</feature>
<dbReference type="Proteomes" id="UP000051063">
    <property type="component" value="Unassembled WGS sequence"/>
</dbReference>
<feature type="transmembrane region" description="Helical" evidence="1">
    <location>
        <begin position="61"/>
        <end position="80"/>
    </location>
</feature>
<evidence type="ECO:0000313" key="2">
    <source>
        <dbReference type="EMBL" id="KQL49277.1"/>
    </source>
</evidence>
<keyword evidence="1" id="KW-1133">Transmembrane helix</keyword>
<proteinExistence type="predicted"/>
<dbReference type="RefSeq" id="WP_055743575.1">
    <property type="nucleotide sequence ID" value="NZ_LJJB01000007.1"/>
</dbReference>
<protein>
    <submittedName>
        <fullName evidence="2">Uncharacterized protein</fullName>
    </submittedName>
</protein>
<evidence type="ECO:0000313" key="3">
    <source>
        <dbReference type="Proteomes" id="UP000051063"/>
    </source>
</evidence>
<reference evidence="2 3" key="1">
    <citation type="submission" date="2015-09" db="EMBL/GenBank/DDBJ databases">
        <title>Genome sequencing project for genomic taxonomy and phylogenomics of Bacillus-like bacteria.</title>
        <authorList>
            <person name="Liu B."/>
            <person name="Wang J."/>
            <person name="Zhu Y."/>
            <person name="Liu G."/>
            <person name="Chen Q."/>
            <person name="Chen Z."/>
            <person name="Lan J."/>
            <person name="Che J."/>
            <person name="Ge C."/>
            <person name="Shi H."/>
            <person name="Pan Z."/>
            <person name="Liu X."/>
        </authorList>
    </citation>
    <scope>NUCLEOTIDE SEQUENCE [LARGE SCALE GENOMIC DNA]</scope>
    <source>
        <strain evidence="2 3">DSM 8552</strain>
    </source>
</reference>
<dbReference type="Pfam" id="PF24124">
    <property type="entry name" value="YphA"/>
    <property type="match status" value="1"/>
</dbReference>
<feature type="transmembrane region" description="Helical" evidence="1">
    <location>
        <begin position="112"/>
        <end position="133"/>
    </location>
</feature>
<evidence type="ECO:0000256" key="1">
    <source>
        <dbReference type="SAM" id="Phobius"/>
    </source>
</evidence>